<name>A0ABT7R203_9BACT</name>
<evidence type="ECO:0000256" key="3">
    <source>
        <dbReference type="ARBA" id="ARBA00022723"/>
    </source>
</evidence>
<keyword evidence="7 9" id="KW-0269">Exonuclease</keyword>
<dbReference type="InterPro" id="IPR001587">
    <property type="entry name" value="RNase_J_CS"/>
</dbReference>
<protein>
    <recommendedName>
        <fullName evidence="9">Ribonuclease J</fullName>
        <shortName evidence="9">RNase J</shortName>
        <ecNumber evidence="9">3.1.-.-</ecNumber>
    </recommendedName>
</protein>
<comment type="similarity">
    <text evidence="9">Belongs to the metallo-beta-lactamase superfamily. RNA-metabolizing metallo-beta-lactamase-like family. Bacterial RNase J subfamily.</text>
</comment>
<dbReference type="Proteomes" id="UP001169069">
    <property type="component" value="Unassembled WGS sequence"/>
</dbReference>
<dbReference type="Pfam" id="PF07521">
    <property type="entry name" value="RMMBL"/>
    <property type="match status" value="1"/>
</dbReference>
<dbReference type="HAMAP" id="MF_01491">
    <property type="entry name" value="RNase_J_bact"/>
    <property type="match status" value="1"/>
</dbReference>
<accession>A0ABT7R203</accession>
<evidence type="ECO:0000256" key="1">
    <source>
        <dbReference type="ARBA" id="ARBA00022490"/>
    </source>
</evidence>
<evidence type="ECO:0000256" key="10">
    <source>
        <dbReference type="SAM" id="MobiDB-lite"/>
    </source>
</evidence>
<dbReference type="Pfam" id="PF00753">
    <property type="entry name" value="Lactamase_B"/>
    <property type="match status" value="1"/>
</dbReference>
<dbReference type="NCBIfam" id="TIGR00649">
    <property type="entry name" value="MG423"/>
    <property type="match status" value="1"/>
</dbReference>
<evidence type="ECO:0000256" key="6">
    <source>
        <dbReference type="ARBA" id="ARBA00022833"/>
    </source>
</evidence>
<dbReference type="InterPro" id="IPR004613">
    <property type="entry name" value="RNase_J"/>
</dbReference>
<keyword evidence="4 9" id="KW-0255">Endonuclease</keyword>
<gene>
    <name evidence="9" type="primary">rnj</name>
    <name evidence="12" type="ORF">PGH07_10330</name>
</gene>
<evidence type="ECO:0000256" key="9">
    <source>
        <dbReference type="HAMAP-Rule" id="MF_01491"/>
    </source>
</evidence>
<keyword evidence="6" id="KW-0862">Zinc</keyword>
<dbReference type="RefSeq" id="WP_289414393.1">
    <property type="nucleotide sequence ID" value="NZ_JAQIBD010000004.1"/>
</dbReference>
<dbReference type="PROSITE" id="PS01292">
    <property type="entry name" value="UPF0036"/>
    <property type="match status" value="1"/>
</dbReference>
<dbReference type="EMBL" id="JAQIBD010000004">
    <property type="protein sequence ID" value="MDM5272571.1"/>
    <property type="molecule type" value="Genomic_DNA"/>
</dbReference>
<dbReference type="InterPro" id="IPR011108">
    <property type="entry name" value="RMMBL"/>
</dbReference>
<sequence>MNENQNNEGQKQGQPTQRNRRPNPHRQNKPYKPHPNRKEAPKEVDGNQVDKSSEKNQNRKPQQRNNPNRRPGSNRPQQDNAPKQEEQQPNRPAKNRPNSARNKNKRKNPTTVSTEMRASIDENMRLQRQRMQPWKKMDLGNKSKVRFTPLGGLGEIGGNMAVLETETSAIIIDVGMSFPDESMHGVDILIPDFSYLHTIKDKIKGIVITHGHEDHIGAVPYLFKELKFPIYGTPLALAMIENKFNEHGLKADTSYFRFITKRKQYEIGDIKVEWMHVTHSIIDACSLAIETPAGILVHTADFKIDHTPVDGFTTDLQRFAYYGQKGVLCLFSDSTNSHSPGFTKSETIVGKTFDTLFDIAKGRVIMSTFSSNVHRIYQAMQRGVEYGRKICVIGRSMERNVETNRALGYVDIDEKHFIEVHEVAKYPDDEVLIVTTGSQGETMAALNRMATDEHRHIKLKPNDTVIISASAIPGNEASVSSLMNKLMKAGCTVRYKEFGDIHVSGHASQEEQKLMLRLVQPKFFLPVHGEYNHIARHAKTAVECGVDERNILLMSDGDQIEITPKYLKKVKTVKSGKTYIDNQNNMQIEDDVVLDRQKLAEDGIINVAAQISQEDQKVVGKPVITTHGLVPDKEDKKFQREIEQLIETVLLNLKPESLKNHKDVENNIRNVIRKHVIRTKKRYPLIIPTIFIV</sequence>
<organism evidence="12 13">
    <name type="scientific">Sulfurovum zhangzhouensis</name>
    <dbReference type="NCBI Taxonomy" id="3019067"/>
    <lineage>
        <taxon>Bacteria</taxon>
        <taxon>Pseudomonadati</taxon>
        <taxon>Campylobacterota</taxon>
        <taxon>Epsilonproteobacteria</taxon>
        <taxon>Campylobacterales</taxon>
        <taxon>Sulfurovaceae</taxon>
        <taxon>Sulfurovum</taxon>
    </lineage>
</organism>
<keyword evidence="8 9" id="KW-0694">RNA-binding</keyword>
<evidence type="ECO:0000256" key="8">
    <source>
        <dbReference type="ARBA" id="ARBA00022884"/>
    </source>
</evidence>
<dbReference type="PANTHER" id="PTHR43694">
    <property type="entry name" value="RIBONUCLEASE J"/>
    <property type="match status" value="1"/>
</dbReference>
<feature type="binding site" evidence="9">
    <location>
        <begin position="502"/>
        <end position="506"/>
    </location>
    <ligand>
        <name>substrate</name>
    </ligand>
</feature>
<dbReference type="SUPFAM" id="SSF56281">
    <property type="entry name" value="Metallo-hydrolase/oxidoreductase"/>
    <property type="match status" value="1"/>
</dbReference>
<dbReference type="EC" id="3.1.-.-" evidence="9"/>
<dbReference type="Gene3D" id="3.40.50.10710">
    <property type="entry name" value="Metallo-hydrolase/oxidoreductase"/>
    <property type="match status" value="1"/>
</dbReference>
<comment type="subcellular location">
    <subcellularLocation>
        <location evidence="9">Cytoplasm</location>
    </subcellularLocation>
</comment>
<feature type="domain" description="Metallo-beta-lactamase" evidence="11">
    <location>
        <begin position="157"/>
        <end position="353"/>
    </location>
</feature>
<comment type="caution">
    <text evidence="12">The sequence shown here is derived from an EMBL/GenBank/DDBJ whole genome shotgun (WGS) entry which is preliminary data.</text>
</comment>
<keyword evidence="5 9" id="KW-0378">Hydrolase</keyword>
<dbReference type="PANTHER" id="PTHR43694:SF1">
    <property type="entry name" value="RIBONUCLEASE J"/>
    <property type="match status" value="1"/>
</dbReference>
<dbReference type="Gene3D" id="3.60.15.10">
    <property type="entry name" value="Ribonuclease Z/Hydroxyacylglutathione hydrolase-like"/>
    <property type="match status" value="1"/>
</dbReference>
<keyword evidence="2 9" id="KW-0540">Nuclease</keyword>
<evidence type="ECO:0000256" key="4">
    <source>
        <dbReference type="ARBA" id="ARBA00022759"/>
    </source>
</evidence>
<evidence type="ECO:0000313" key="13">
    <source>
        <dbReference type="Proteomes" id="UP001169069"/>
    </source>
</evidence>
<keyword evidence="1 9" id="KW-0963">Cytoplasm</keyword>
<dbReference type="InterPro" id="IPR055132">
    <property type="entry name" value="RNase_J_b_CASP"/>
</dbReference>
<evidence type="ECO:0000256" key="5">
    <source>
        <dbReference type="ARBA" id="ARBA00022801"/>
    </source>
</evidence>
<dbReference type="InterPro" id="IPR042173">
    <property type="entry name" value="RNase_J_2"/>
</dbReference>
<reference evidence="12" key="1">
    <citation type="submission" date="2023-01" db="EMBL/GenBank/DDBJ databases">
        <title>Sulfurovum sp. zt1-1 genome assembly.</title>
        <authorList>
            <person name="Wang J."/>
        </authorList>
    </citation>
    <scope>NUCLEOTIDE SEQUENCE</scope>
    <source>
        <strain evidence="12">Zt1-1</strain>
    </source>
</reference>
<dbReference type="Gene3D" id="3.10.20.580">
    <property type="match status" value="1"/>
</dbReference>
<evidence type="ECO:0000313" key="12">
    <source>
        <dbReference type="EMBL" id="MDM5272571.1"/>
    </source>
</evidence>
<feature type="compositionally biased region" description="Low complexity" evidence="10">
    <location>
        <begin position="1"/>
        <end position="17"/>
    </location>
</feature>
<dbReference type="Pfam" id="PF17770">
    <property type="entry name" value="RNase_J_C"/>
    <property type="match status" value="1"/>
</dbReference>
<proteinExistence type="inferred from homology"/>
<dbReference type="InterPro" id="IPR041636">
    <property type="entry name" value="RNase_J_C"/>
</dbReference>
<evidence type="ECO:0000259" key="11">
    <source>
        <dbReference type="SMART" id="SM00849"/>
    </source>
</evidence>
<keyword evidence="9" id="KW-0698">rRNA processing</keyword>
<dbReference type="CDD" id="cd07714">
    <property type="entry name" value="RNaseJ_MBL-fold"/>
    <property type="match status" value="1"/>
</dbReference>
<comment type="subunit">
    <text evidence="9">Homodimer, may be a subunit of the RNA degradosome.</text>
</comment>
<dbReference type="SMART" id="SM00849">
    <property type="entry name" value="Lactamase_B"/>
    <property type="match status" value="1"/>
</dbReference>
<evidence type="ECO:0000256" key="7">
    <source>
        <dbReference type="ARBA" id="ARBA00022839"/>
    </source>
</evidence>
<evidence type="ECO:0000256" key="2">
    <source>
        <dbReference type="ARBA" id="ARBA00022722"/>
    </source>
</evidence>
<dbReference type="InterPro" id="IPR001279">
    <property type="entry name" value="Metallo-B-lactamas"/>
</dbReference>
<feature type="compositionally biased region" description="Basic residues" evidence="10">
    <location>
        <begin position="18"/>
        <end position="35"/>
    </location>
</feature>
<dbReference type="InterPro" id="IPR036866">
    <property type="entry name" value="RibonucZ/Hydroxyglut_hydro"/>
</dbReference>
<dbReference type="Pfam" id="PF22505">
    <property type="entry name" value="RNase_J_b_CASP"/>
    <property type="match status" value="1"/>
</dbReference>
<feature type="compositionally biased region" description="Basic and acidic residues" evidence="10">
    <location>
        <begin position="36"/>
        <end position="45"/>
    </location>
</feature>
<feature type="compositionally biased region" description="Low complexity" evidence="10">
    <location>
        <begin position="59"/>
        <end position="78"/>
    </location>
</feature>
<keyword evidence="13" id="KW-1185">Reference proteome</keyword>
<comment type="function">
    <text evidence="9">An RNase that has 5'-3' exonuclease and possibly endonuclease activity. Involved in maturation of rRNA and in some organisms also mRNA maturation and/or decay.</text>
</comment>
<keyword evidence="3" id="KW-0479">Metal-binding</keyword>
<feature type="region of interest" description="Disordered" evidence="10">
    <location>
        <begin position="1"/>
        <end position="123"/>
    </location>
</feature>
<dbReference type="InterPro" id="IPR030854">
    <property type="entry name" value="RNase_J_bac"/>
</dbReference>